<dbReference type="InterPro" id="IPR029058">
    <property type="entry name" value="AB_hydrolase_fold"/>
</dbReference>
<keyword evidence="4" id="KW-1185">Reference proteome</keyword>
<evidence type="ECO:0000313" key="4">
    <source>
        <dbReference type="Proteomes" id="UP000306038"/>
    </source>
</evidence>
<reference evidence="3 4" key="1">
    <citation type="submission" date="2019-01" db="EMBL/GenBank/DDBJ databases">
        <authorList>
            <person name="B I."/>
            <person name="Ch S."/>
            <person name="Ch V.R."/>
        </authorList>
    </citation>
    <scope>NUCLEOTIDE SEQUENCE [LARGE SCALE GENOMIC DNA]</scope>
    <source>
        <strain evidence="3 4">JC507</strain>
    </source>
</reference>
<feature type="signal peptide" evidence="2">
    <location>
        <begin position="1"/>
        <end position="18"/>
    </location>
</feature>
<proteinExistence type="predicted"/>
<evidence type="ECO:0000313" key="3">
    <source>
        <dbReference type="EMBL" id="THV62399.1"/>
    </source>
</evidence>
<dbReference type="Gene3D" id="3.40.50.1820">
    <property type="entry name" value="alpha/beta hydrolase"/>
    <property type="match status" value="1"/>
</dbReference>
<gene>
    <name evidence="3" type="ORF">EK417_05715</name>
</gene>
<dbReference type="NCBIfam" id="TIGR04183">
    <property type="entry name" value="Por_Secre_tail"/>
    <property type="match status" value="1"/>
</dbReference>
<dbReference type="InterPro" id="IPR026444">
    <property type="entry name" value="Secre_tail"/>
</dbReference>
<protein>
    <submittedName>
        <fullName evidence="3">T9SS type A sorting domain-containing protein</fullName>
    </submittedName>
</protein>
<organism evidence="3 4">
    <name type="scientific">Chryseobacterium candidae</name>
    <dbReference type="NCBI Taxonomy" id="1978493"/>
    <lineage>
        <taxon>Bacteria</taxon>
        <taxon>Pseudomonadati</taxon>
        <taxon>Bacteroidota</taxon>
        <taxon>Flavobacteriia</taxon>
        <taxon>Flavobacteriales</taxon>
        <taxon>Weeksellaceae</taxon>
        <taxon>Chryseobacterium group</taxon>
        <taxon>Chryseobacterium</taxon>
    </lineage>
</organism>
<name>A0ABY2RAR3_9FLAO</name>
<comment type="caution">
    <text evidence="3">The sequence shown here is derived from an EMBL/GenBank/DDBJ whole genome shotgun (WGS) entry which is preliminary data.</text>
</comment>
<dbReference type="Gene3D" id="1.10.260.160">
    <property type="match status" value="1"/>
</dbReference>
<feature type="chain" id="PRO_5045621137" evidence="2">
    <location>
        <begin position="19"/>
        <end position="652"/>
    </location>
</feature>
<dbReference type="InterPro" id="IPR005152">
    <property type="entry name" value="Lipase_secreted"/>
</dbReference>
<dbReference type="EMBL" id="SDLV01000010">
    <property type="protein sequence ID" value="THV62399.1"/>
    <property type="molecule type" value="Genomic_DNA"/>
</dbReference>
<dbReference type="RefSeq" id="WP_136521581.1">
    <property type="nucleotide sequence ID" value="NZ_SDLV01000010.1"/>
</dbReference>
<sequence>MKKITTFLLSLTASFYFAQQAGDIVSAEQKLDLTPQGVINFIANNLGDQNTPEFANYLNSFNLGLKGYKITYYTKNENNVLVKATGLLMYPNVPFKLSTVVSDHGTTDSRHNVPSNLKGVLTAGFVVELSYVLNGYILMAPDYVGMGTGDGTHPYVDYATEAGATIDFITAANKVLAQLNIKRYDEYFLAGYSQGAHAAMSTLKRLSISNPTQIKFKYAYMGDGPYDFSGVTLNKGVLEKDIYPFTSFLANVLHTCNNTGYKTYNNDISEVISAEYLDKYNYHVVQDNGGLLWGPVIWRKLFTNSFVNDVTNNPNNKLRLCMKPKDVYDWYNKTPMTLGHSTIDLAIPPENTSKTIDVQRGYYPWWDLNKYKLDSFYWGPLGHVGGILPFTLASNAKFNMLRSGGLFNEWAIAGSVFGKQSAEKTSDRSTLLSSQIKPDLGNMQLVEITDFNKEKAQSRTASNQNLSTLKDGVYLLKVSENNENKIIPYIKNTPQQVAENEIVQSVNESVLQLKVDQEELTVVHIFDENKTLIKSISQKQYRETGGINIQDMENKNYTFEVVTPYYNLQFSKVAGGTVSSENSTDIYTLRQQIIAKSGNGIKNISIYSISGALIVQQEINKTVFESGNLESGVYLVQVTLSNGKTISKKIKL</sequence>
<evidence type="ECO:0000256" key="2">
    <source>
        <dbReference type="SAM" id="SignalP"/>
    </source>
</evidence>
<dbReference type="PANTHER" id="PTHR34853:SF1">
    <property type="entry name" value="LIPASE 5"/>
    <property type="match status" value="1"/>
</dbReference>
<dbReference type="Proteomes" id="UP000306038">
    <property type="component" value="Unassembled WGS sequence"/>
</dbReference>
<dbReference type="SUPFAM" id="SSF53474">
    <property type="entry name" value="alpha/beta-Hydrolases"/>
    <property type="match status" value="1"/>
</dbReference>
<evidence type="ECO:0000256" key="1">
    <source>
        <dbReference type="ARBA" id="ARBA00022729"/>
    </source>
</evidence>
<dbReference type="PANTHER" id="PTHR34853">
    <property type="match status" value="1"/>
</dbReference>
<keyword evidence="1 2" id="KW-0732">Signal</keyword>
<accession>A0ABY2RAR3</accession>